<dbReference type="EMBL" id="LT965928">
    <property type="protein sequence ID" value="SOU39371.1"/>
    <property type="molecule type" value="Genomic_DNA"/>
</dbReference>
<evidence type="ECO:0000313" key="4">
    <source>
        <dbReference type="Proteomes" id="UP000615003"/>
    </source>
</evidence>
<protein>
    <recommendedName>
        <fullName evidence="5">STAS domain-containing protein</fullName>
    </recommendedName>
</protein>
<reference evidence="2 3" key="2">
    <citation type="submission" date="2017-11" db="EMBL/GenBank/DDBJ databases">
        <authorList>
            <person name="Han C.G."/>
        </authorList>
    </citation>
    <scope>NUCLEOTIDE SEQUENCE [LARGE SCALE GENOMIC DNA]</scope>
    <source>
        <strain evidence="3">ATCC 43555</strain>
        <strain evidence="2">ATCC43555</strain>
    </source>
</reference>
<dbReference type="GeneID" id="93662008"/>
<evidence type="ECO:0000313" key="3">
    <source>
        <dbReference type="Proteomes" id="UP000238288"/>
    </source>
</evidence>
<evidence type="ECO:0000313" key="1">
    <source>
        <dbReference type="EMBL" id="MBE0381454.1"/>
    </source>
</evidence>
<organism evidence="2 3">
    <name type="scientific">Pseudoalteromonas carrageenovora IAM 12662</name>
    <dbReference type="NCBI Taxonomy" id="1314868"/>
    <lineage>
        <taxon>Bacteria</taxon>
        <taxon>Pseudomonadati</taxon>
        <taxon>Pseudomonadota</taxon>
        <taxon>Gammaproteobacteria</taxon>
        <taxon>Alteromonadales</taxon>
        <taxon>Pseudoalteromonadaceae</taxon>
        <taxon>Pseudoalteromonas</taxon>
    </lineage>
</organism>
<evidence type="ECO:0000313" key="2">
    <source>
        <dbReference type="EMBL" id="SOU39371.1"/>
    </source>
</evidence>
<keyword evidence="4" id="KW-1185">Reference proteome</keyword>
<dbReference type="Proteomes" id="UP000615003">
    <property type="component" value="Unassembled WGS sequence"/>
</dbReference>
<dbReference type="AlphaFoldDB" id="A0A2K4X4X8"/>
<reference evidence="1 4" key="1">
    <citation type="submission" date="2015-06" db="EMBL/GenBank/DDBJ databases">
        <title>Genome sequence of Pseudoalteromonas carrageenovora.</title>
        <authorList>
            <person name="Xie B.-B."/>
            <person name="Rong J.-C."/>
            <person name="Qin Q.-L."/>
            <person name="Zhang Y.-Z."/>
        </authorList>
    </citation>
    <scope>NUCLEOTIDE SEQUENCE [LARGE SCALE GENOMIC DNA]</scope>
    <source>
        <strain evidence="1 4">IAM 12662</strain>
    </source>
</reference>
<dbReference type="EMBL" id="AQGW01000015">
    <property type="protein sequence ID" value="MBE0381454.1"/>
    <property type="molecule type" value="Genomic_DNA"/>
</dbReference>
<evidence type="ECO:0008006" key="5">
    <source>
        <dbReference type="Google" id="ProtNLM"/>
    </source>
</evidence>
<dbReference type="RefSeq" id="WP_058548800.1">
    <property type="nucleotide sequence ID" value="NZ_AQGW01000015.1"/>
</dbReference>
<accession>A0A2K4X4X8</accession>
<dbReference type="OrthoDB" id="6305254at2"/>
<sequence length="133" mass="15450">MFGAHGEFNICSQLPTMYLKLVGSFNNEGVTSLTNGVVQELSTHPKGSIKFVVVNLEEFELLTVDSMDSLETYFSSVKERGYQRVDYLYANIIAKNMFEKVWHNSDVEVNFYKNSESYLHQHPDDEYIKTYWL</sequence>
<name>A0A2K4X4X8_PSEVC</name>
<gene>
    <name evidence="2" type="ORF">PCAR9_A10070</name>
    <name evidence="1" type="ORF">PCARR_a3221</name>
</gene>
<proteinExistence type="predicted"/>
<dbReference type="Proteomes" id="UP000238288">
    <property type="component" value="Chromosome PCAR9a"/>
</dbReference>